<dbReference type="EMBL" id="CP046457">
    <property type="protein sequence ID" value="QGT99672.1"/>
    <property type="molecule type" value="Genomic_DNA"/>
</dbReference>
<evidence type="ECO:0000256" key="5">
    <source>
        <dbReference type="PIRSR" id="PIRSR606225-1"/>
    </source>
</evidence>
<dbReference type="Gene3D" id="3.30.2350.10">
    <property type="entry name" value="Pseudouridine synthase"/>
    <property type="match status" value="1"/>
</dbReference>
<evidence type="ECO:0000256" key="4">
    <source>
        <dbReference type="ARBA" id="ARBA00023235"/>
    </source>
</evidence>
<sequence>MELITLLVEDNMDGERLDFFISEQIDDISRTMIKNIIDEKKVKVNGESKKASYKVNIGDEIIVELEEPREVDIIPQNIPLDIIYQDSDIVVINKPKNMVVHPAHGNWDNTLVNALLYHIKDLSGINGEIRPGIVHRLDKDTSGVMVVAKHDTAHRNIALQIKNHTINREYIALVHGIIKENLGTIDAPIGRSKKDRKKMAVIGEGKEALSNYEVLNRYKDYTLLKVKLLTGRTHQIRVHFSYIKHPVVGDPLYSSGKNPFGLESQALHAHLLGFNHPSTDKYVEFKSELPDDLKCILESLVNK</sequence>
<dbReference type="NCBIfam" id="TIGR00005">
    <property type="entry name" value="rluA_subfam"/>
    <property type="match status" value="1"/>
</dbReference>
<evidence type="ECO:0000256" key="1">
    <source>
        <dbReference type="ARBA" id="ARBA00000073"/>
    </source>
</evidence>
<dbReference type="CDD" id="cd02869">
    <property type="entry name" value="PseudoU_synth_RluA_like"/>
    <property type="match status" value="1"/>
</dbReference>
<dbReference type="EC" id="5.4.99.-" evidence="7"/>
<evidence type="ECO:0000313" key="10">
    <source>
        <dbReference type="Proteomes" id="UP000426444"/>
    </source>
</evidence>
<evidence type="ECO:0000256" key="6">
    <source>
        <dbReference type="PROSITE-ProRule" id="PRU00182"/>
    </source>
</evidence>
<dbReference type="GO" id="GO:0003723">
    <property type="term" value="F:RNA binding"/>
    <property type="evidence" value="ECO:0007669"/>
    <property type="project" value="UniProtKB-KW"/>
</dbReference>
<dbReference type="InterPro" id="IPR006145">
    <property type="entry name" value="PsdUridine_synth_RsuA/RluA"/>
</dbReference>
<dbReference type="InterPro" id="IPR020103">
    <property type="entry name" value="PsdUridine_synth_cat_dom_sf"/>
</dbReference>
<dbReference type="PROSITE" id="PS01129">
    <property type="entry name" value="PSI_RLU"/>
    <property type="match status" value="1"/>
</dbReference>
<evidence type="ECO:0000256" key="2">
    <source>
        <dbReference type="ARBA" id="ARBA00010876"/>
    </source>
</evidence>
<dbReference type="GO" id="GO:0120159">
    <property type="term" value="F:rRNA pseudouridine synthase activity"/>
    <property type="evidence" value="ECO:0007669"/>
    <property type="project" value="UniProtKB-ARBA"/>
</dbReference>
<dbReference type="InterPro" id="IPR006225">
    <property type="entry name" value="PsdUridine_synth_RluC/D"/>
</dbReference>
<accession>A0A6I6DFC9</accession>
<dbReference type="InterPro" id="IPR036986">
    <property type="entry name" value="S4_RNA-bd_sf"/>
</dbReference>
<dbReference type="AlphaFoldDB" id="A0A6I6DFC9"/>
<evidence type="ECO:0000259" key="8">
    <source>
        <dbReference type="SMART" id="SM00363"/>
    </source>
</evidence>
<dbReference type="OrthoDB" id="9773999at2"/>
<dbReference type="PROSITE" id="PS50889">
    <property type="entry name" value="S4"/>
    <property type="match status" value="1"/>
</dbReference>
<dbReference type="FunFam" id="3.30.2350.10:FF:000006">
    <property type="entry name" value="Pseudouridine synthase"/>
    <property type="match status" value="1"/>
</dbReference>
<dbReference type="SUPFAM" id="SSF55120">
    <property type="entry name" value="Pseudouridine synthase"/>
    <property type="match status" value="1"/>
</dbReference>
<feature type="active site" evidence="5">
    <location>
        <position position="138"/>
    </location>
</feature>
<evidence type="ECO:0000313" key="9">
    <source>
        <dbReference type="EMBL" id="QGT99672.1"/>
    </source>
</evidence>
<dbReference type="InterPro" id="IPR006224">
    <property type="entry name" value="PsdUridine_synth_RluA-like_CS"/>
</dbReference>
<keyword evidence="4 7" id="KW-0413">Isomerase</keyword>
<dbReference type="InterPro" id="IPR050188">
    <property type="entry name" value="RluA_PseudoU_synthase"/>
</dbReference>
<dbReference type="Pfam" id="PF00849">
    <property type="entry name" value="PseudoU_synth_2"/>
    <property type="match status" value="1"/>
</dbReference>
<dbReference type="PANTHER" id="PTHR21600">
    <property type="entry name" value="MITOCHONDRIAL RNA PSEUDOURIDINE SYNTHASE"/>
    <property type="match status" value="1"/>
</dbReference>
<protein>
    <recommendedName>
        <fullName evidence="7">Pseudouridine synthase</fullName>
        <ecNumber evidence="7">5.4.99.-</ecNumber>
    </recommendedName>
</protein>
<name>A0A6I6DFC9_9FIRM</name>
<dbReference type="Pfam" id="PF01479">
    <property type="entry name" value="S4"/>
    <property type="match status" value="1"/>
</dbReference>
<dbReference type="Proteomes" id="UP000426444">
    <property type="component" value="Chromosome"/>
</dbReference>
<gene>
    <name evidence="9" type="ORF">SYNTR_1079</name>
</gene>
<dbReference type="InterPro" id="IPR002942">
    <property type="entry name" value="S4_RNA-bd"/>
</dbReference>
<keyword evidence="3 6" id="KW-0694">RNA-binding</keyword>
<dbReference type="SUPFAM" id="SSF55174">
    <property type="entry name" value="Alpha-L RNA-binding motif"/>
    <property type="match status" value="1"/>
</dbReference>
<comment type="catalytic activity">
    <reaction evidence="1 7">
        <text>a uridine in RNA = a pseudouridine in RNA</text>
        <dbReference type="Rhea" id="RHEA:48348"/>
        <dbReference type="Rhea" id="RHEA-COMP:12068"/>
        <dbReference type="Rhea" id="RHEA-COMP:12069"/>
        <dbReference type="ChEBI" id="CHEBI:65314"/>
        <dbReference type="ChEBI" id="CHEBI:65315"/>
    </reaction>
</comment>
<reference evidence="10" key="1">
    <citation type="journal article" date="2019" name="Microbiology">
        <title>Complete Genome Sequence of an Uncultured Bacterium of the Candidate Phylum Bipolaricaulota.</title>
        <authorList>
            <person name="Kadnikov V.V."/>
            <person name="Mardanov A.V."/>
            <person name="Beletsky A.V."/>
            <person name="Frank Y.A."/>
            <person name="Karnachuk O.V."/>
            <person name="Ravin N.V."/>
        </authorList>
    </citation>
    <scope>NUCLEOTIDE SEQUENCE [LARGE SCALE GENOMIC DNA]</scope>
</reference>
<dbReference type="GO" id="GO:0000455">
    <property type="term" value="P:enzyme-directed rRNA pseudouridine synthesis"/>
    <property type="evidence" value="ECO:0007669"/>
    <property type="project" value="UniProtKB-ARBA"/>
</dbReference>
<evidence type="ECO:0000256" key="3">
    <source>
        <dbReference type="ARBA" id="ARBA00022884"/>
    </source>
</evidence>
<dbReference type="KEGG" id="salq:SYNTR_1079"/>
<evidence type="ECO:0000256" key="7">
    <source>
        <dbReference type="RuleBase" id="RU362028"/>
    </source>
</evidence>
<dbReference type="RefSeq" id="WP_156203546.1">
    <property type="nucleotide sequence ID" value="NZ_CP046457.1"/>
</dbReference>
<comment type="similarity">
    <text evidence="2 7">Belongs to the pseudouridine synthase RluA family.</text>
</comment>
<organism evidence="9 10">
    <name type="scientific">Candidatus Syntrophocurvum alkaliphilum</name>
    <dbReference type="NCBI Taxonomy" id="2293317"/>
    <lineage>
        <taxon>Bacteria</taxon>
        <taxon>Bacillati</taxon>
        <taxon>Bacillota</taxon>
        <taxon>Clostridia</taxon>
        <taxon>Eubacteriales</taxon>
        <taxon>Syntrophomonadaceae</taxon>
        <taxon>Candidatus Syntrophocurvum</taxon>
    </lineage>
</organism>
<feature type="domain" description="RNA-binding S4" evidence="8">
    <location>
        <begin position="15"/>
        <end position="79"/>
    </location>
</feature>
<dbReference type="Gene3D" id="3.10.290.10">
    <property type="entry name" value="RNA-binding S4 domain"/>
    <property type="match status" value="1"/>
</dbReference>
<proteinExistence type="inferred from homology"/>
<dbReference type="CDD" id="cd00165">
    <property type="entry name" value="S4"/>
    <property type="match status" value="1"/>
</dbReference>
<comment type="function">
    <text evidence="7">Responsible for synthesis of pseudouridine from uracil.</text>
</comment>
<keyword evidence="10" id="KW-1185">Reference proteome</keyword>
<dbReference type="PANTHER" id="PTHR21600:SF44">
    <property type="entry name" value="RIBOSOMAL LARGE SUBUNIT PSEUDOURIDINE SYNTHASE D"/>
    <property type="match status" value="1"/>
</dbReference>
<dbReference type="SMART" id="SM00363">
    <property type="entry name" value="S4"/>
    <property type="match status" value="1"/>
</dbReference>